<reference evidence="1" key="1">
    <citation type="journal article" date="2014" name="Front. Microbiol.">
        <title>High frequency of phylogenetically diverse reductive dehalogenase-homologous genes in deep subseafloor sedimentary metagenomes.</title>
        <authorList>
            <person name="Kawai M."/>
            <person name="Futagami T."/>
            <person name="Toyoda A."/>
            <person name="Takaki Y."/>
            <person name="Nishi S."/>
            <person name="Hori S."/>
            <person name="Arai W."/>
            <person name="Tsubouchi T."/>
            <person name="Morono Y."/>
            <person name="Uchiyama I."/>
            <person name="Ito T."/>
            <person name="Fujiyama A."/>
            <person name="Inagaki F."/>
            <person name="Takami H."/>
        </authorList>
    </citation>
    <scope>NUCLEOTIDE SEQUENCE</scope>
    <source>
        <strain evidence="1">Expedition CK06-06</strain>
    </source>
</reference>
<proteinExistence type="predicted"/>
<feature type="non-terminal residue" evidence="1">
    <location>
        <position position="1"/>
    </location>
</feature>
<accession>X1IL45</accession>
<evidence type="ECO:0000313" key="1">
    <source>
        <dbReference type="EMBL" id="GAH58283.1"/>
    </source>
</evidence>
<sequence length="283" mass="33566">YKNNNENANEINVKIENNKIESKNIGEHILNNENSENNNEAANIENKNHILNNNTKNNDENANEINNENNNEDLNRIFSIAILQDFNSEIFKQIWDINNPEEILKILQENYNALFTERRRLHNIVQQFLFNYILENEILRTNIGEKIAELALSFYEKKYKEECEAEPERDIRFRNNQWKKSAQNLLIALAWTKSRNAVDFFLKLGLELFLFNLSFIYSLKKILDPFLSFDNKNNNKTQKKAYKQINTLIKTANNFNWYNIWAGMDKDADKERLNQILEFCTNA</sequence>
<gene>
    <name evidence="1" type="ORF">S03H2_34766</name>
</gene>
<organism evidence="1">
    <name type="scientific">marine sediment metagenome</name>
    <dbReference type="NCBI Taxonomy" id="412755"/>
    <lineage>
        <taxon>unclassified sequences</taxon>
        <taxon>metagenomes</taxon>
        <taxon>ecological metagenomes</taxon>
    </lineage>
</organism>
<dbReference type="EMBL" id="BARU01021235">
    <property type="protein sequence ID" value="GAH58283.1"/>
    <property type="molecule type" value="Genomic_DNA"/>
</dbReference>
<feature type="non-terminal residue" evidence="1">
    <location>
        <position position="283"/>
    </location>
</feature>
<protein>
    <submittedName>
        <fullName evidence="1">Uncharacterized protein</fullName>
    </submittedName>
</protein>
<comment type="caution">
    <text evidence="1">The sequence shown here is derived from an EMBL/GenBank/DDBJ whole genome shotgun (WGS) entry which is preliminary data.</text>
</comment>
<dbReference type="AlphaFoldDB" id="X1IL45"/>
<name>X1IL45_9ZZZZ</name>